<dbReference type="InterPro" id="IPR036390">
    <property type="entry name" value="WH_DNA-bd_sf"/>
</dbReference>
<proteinExistence type="inferred from homology"/>
<keyword evidence="7" id="KW-1185">Reference proteome</keyword>
<dbReference type="SUPFAM" id="SSF53850">
    <property type="entry name" value="Periplasmic binding protein-like II"/>
    <property type="match status" value="1"/>
</dbReference>
<dbReference type="EMBL" id="JAODYH010000008">
    <property type="protein sequence ID" value="MCT9812316.1"/>
    <property type="molecule type" value="Genomic_DNA"/>
</dbReference>
<dbReference type="RefSeq" id="WP_261501566.1">
    <property type="nucleotide sequence ID" value="NZ_JAODYH010000008.1"/>
</dbReference>
<dbReference type="Proteomes" id="UP001525968">
    <property type="component" value="Unassembled WGS sequence"/>
</dbReference>
<evidence type="ECO:0000256" key="4">
    <source>
        <dbReference type="ARBA" id="ARBA00023163"/>
    </source>
</evidence>
<gene>
    <name evidence="6" type="ORF">N0K08_16865</name>
</gene>
<accession>A0ABT2PPA9</accession>
<dbReference type="InterPro" id="IPR036388">
    <property type="entry name" value="WH-like_DNA-bd_sf"/>
</dbReference>
<feature type="domain" description="HTH lysR-type" evidence="5">
    <location>
        <begin position="1"/>
        <end position="60"/>
    </location>
</feature>
<dbReference type="Pfam" id="PF03466">
    <property type="entry name" value="LysR_substrate"/>
    <property type="match status" value="1"/>
</dbReference>
<keyword evidence="2" id="KW-0805">Transcription regulation</keyword>
<keyword evidence="4" id="KW-0804">Transcription</keyword>
<dbReference type="PANTHER" id="PTHR30419">
    <property type="entry name" value="HTH-TYPE TRANSCRIPTIONAL REGULATOR YBHD"/>
    <property type="match status" value="1"/>
</dbReference>
<keyword evidence="3" id="KW-0238">DNA-binding</keyword>
<dbReference type="InterPro" id="IPR050950">
    <property type="entry name" value="HTH-type_LysR_regulators"/>
</dbReference>
<dbReference type="PRINTS" id="PR00039">
    <property type="entry name" value="HTHLYSR"/>
</dbReference>
<comment type="similarity">
    <text evidence="1">Belongs to the LysR transcriptional regulatory family.</text>
</comment>
<sequence length="305" mass="32926">MRFQRRHMEVLVTIADSGSIHKAALQLGISQPAVSKVLADIEQGFGARLFERTASGSALTDKGQALVAQARFLVRSIERLDLAAQSEAAVVRFGCIPRAMRTLMPHIVNRMAEAAHSAASYQLKVVEEASAALLAGIQSASLDFAVMRHVGGEEAIGRQLVVERLYDERPLIVASARHPLAKRRQIALHSLLQHRWVLPAVATTSRTVLDRFCQEQGLPLIQPVMETRSLDSSVALVAGTDLLSLLPESLARWYEKTGLVSVLRVAPALPSTAVLLVSDPQAQSDPTLAAFRALVLEAAASARSP</sequence>
<name>A0ABT2PPA9_9BURK</name>
<evidence type="ECO:0000313" key="6">
    <source>
        <dbReference type="EMBL" id="MCT9812316.1"/>
    </source>
</evidence>
<evidence type="ECO:0000259" key="5">
    <source>
        <dbReference type="PROSITE" id="PS50931"/>
    </source>
</evidence>
<evidence type="ECO:0000256" key="3">
    <source>
        <dbReference type="ARBA" id="ARBA00023125"/>
    </source>
</evidence>
<comment type="caution">
    <text evidence="6">The sequence shown here is derived from an EMBL/GenBank/DDBJ whole genome shotgun (WGS) entry which is preliminary data.</text>
</comment>
<dbReference type="InterPro" id="IPR000847">
    <property type="entry name" value="LysR_HTH_N"/>
</dbReference>
<dbReference type="PANTHER" id="PTHR30419:SF8">
    <property type="entry name" value="NITROGEN ASSIMILATION TRANSCRIPTIONAL ACTIVATOR-RELATED"/>
    <property type="match status" value="1"/>
</dbReference>
<dbReference type="PROSITE" id="PS50931">
    <property type="entry name" value="HTH_LYSR"/>
    <property type="match status" value="1"/>
</dbReference>
<dbReference type="Pfam" id="PF00126">
    <property type="entry name" value="HTH_1"/>
    <property type="match status" value="1"/>
</dbReference>
<evidence type="ECO:0000313" key="7">
    <source>
        <dbReference type="Proteomes" id="UP001525968"/>
    </source>
</evidence>
<dbReference type="SUPFAM" id="SSF46785">
    <property type="entry name" value="Winged helix' DNA-binding domain"/>
    <property type="match status" value="1"/>
</dbReference>
<organism evidence="6 7">
    <name type="scientific">Acidovorax bellezanensis</name>
    <dbReference type="NCBI Taxonomy" id="2976702"/>
    <lineage>
        <taxon>Bacteria</taxon>
        <taxon>Pseudomonadati</taxon>
        <taxon>Pseudomonadota</taxon>
        <taxon>Betaproteobacteria</taxon>
        <taxon>Burkholderiales</taxon>
        <taxon>Comamonadaceae</taxon>
        <taxon>Acidovorax</taxon>
    </lineage>
</organism>
<dbReference type="InterPro" id="IPR005119">
    <property type="entry name" value="LysR_subst-bd"/>
</dbReference>
<dbReference type="Gene3D" id="1.10.10.10">
    <property type="entry name" value="Winged helix-like DNA-binding domain superfamily/Winged helix DNA-binding domain"/>
    <property type="match status" value="1"/>
</dbReference>
<evidence type="ECO:0000256" key="2">
    <source>
        <dbReference type="ARBA" id="ARBA00023015"/>
    </source>
</evidence>
<reference evidence="6 7" key="1">
    <citation type="submission" date="2022-09" db="EMBL/GenBank/DDBJ databases">
        <title>Draft genome of isolate Be4.</title>
        <authorList>
            <person name="Sanchez-Castro I."/>
            <person name="Martinez-Rodriguez P."/>
            <person name="Descostes M."/>
            <person name="Merroun M."/>
        </authorList>
    </citation>
    <scope>NUCLEOTIDE SEQUENCE [LARGE SCALE GENOMIC DNA]</scope>
    <source>
        <strain evidence="6 7">Be4</strain>
    </source>
</reference>
<evidence type="ECO:0000256" key="1">
    <source>
        <dbReference type="ARBA" id="ARBA00009437"/>
    </source>
</evidence>
<protein>
    <submittedName>
        <fullName evidence="6">LysR family transcriptional regulator</fullName>
    </submittedName>
</protein>
<dbReference type="Gene3D" id="3.40.190.290">
    <property type="match status" value="1"/>
</dbReference>